<dbReference type="EMBL" id="JAJFAZ020000004">
    <property type="protein sequence ID" value="KAI5335724.1"/>
    <property type="molecule type" value="Genomic_DNA"/>
</dbReference>
<protein>
    <submittedName>
        <fullName evidence="2">Uncharacterized protein</fullName>
    </submittedName>
</protein>
<dbReference type="Proteomes" id="UP001054821">
    <property type="component" value="Chromosome 4"/>
</dbReference>
<organism evidence="2 3">
    <name type="scientific">Prunus dulcis</name>
    <name type="common">Almond</name>
    <name type="synonym">Amygdalus dulcis</name>
    <dbReference type="NCBI Taxonomy" id="3755"/>
    <lineage>
        <taxon>Eukaryota</taxon>
        <taxon>Viridiplantae</taxon>
        <taxon>Streptophyta</taxon>
        <taxon>Embryophyta</taxon>
        <taxon>Tracheophyta</taxon>
        <taxon>Spermatophyta</taxon>
        <taxon>Magnoliopsida</taxon>
        <taxon>eudicotyledons</taxon>
        <taxon>Gunneridae</taxon>
        <taxon>Pentapetalae</taxon>
        <taxon>rosids</taxon>
        <taxon>fabids</taxon>
        <taxon>Rosales</taxon>
        <taxon>Rosaceae</taxon>
        <taxon>Amygdaloideae</taxon>
        <taxon>Amygdaleae</taxon>
        <taxon>Prunus</taxon>
    </lineage>
</organism>
<comment type="caution">
    <text evidence="2">The sequence shown here is derived from an EMBL/GenBank/DDBJ whole genome shotgun (WGS) entry which is preliminary data.</text>
</comment>
<keyword evidence="3" id="KW-1185">Reference proteome</keyword>
<sequence length="89" mass="9413">MGTIRGLAIGIFPQKPNPQLRGKGTTIDPSNASTPASGPSTLKRRSKPPRRVQKRKPLSKLSKKGHATSEAQPASTSYPRASTYVSTAG</sequence>
<feature type="compositionally biased region" description="Polar residues" evidence="1">
    <location>
        <begin position="69"/>
        <end position="89"/>
    </location>
</feature>
<evidence type="ECO:0000256" key="1">
    <source>
        <dbReference type="SAM" id="MobiDB-lite"/>
    </source>
</evidence>
<feature type="compositionally biased region" description="Polar residues" evidence="1">
    <location>
        <begin position="27"/>
        <end position="40"/>
    </location>
</feature>
<feature type="compositionally biased region" description="Basic residues" evidence="1">
    <location>
        <begin position="42"/>
        <end position="66"/>
    </location>
</feature>
<dbReference type="AlphaFoldDB" id="A0AAD4Z7T3"/>
<accession>A0AAD4Z7T3</accession>
<evidence type="ECO:0000313" key="2">
    <source>
        <dbReference type="EMBL" id="KAI5335724.1"/>
    </source>
</evidence>
<gene>
    <name evidence="2" type="ORF">L3X38_025858</name>
</gene>
<reference evidence="2 3" key="1">
    <citation type="journal article" date="2022" name="G3 (Bethesda)">
        <title>Whole-genome sequence and methylome profiling of the almond [Prunus dulcis (Mill.) D.A. Webb] cultivar 'Nonpareil'.</title>
        <authorList>
            <person name="D'Amico-Willman K.M."/>
            <person name="Ouma W.Z."/>
            <person name="Meulia T."/>
            <person name="Sideli G.M."/>
            <person name="Gradziel T.M."/>
            <person name="Fresnedo-Ramirez J."/>
        </authorList>
    </citation>
    <scope>NUCLEOTIDE SEQUENCE [LARGE SCALE GENOMIC DNA]</scope>
    <source>
        <strain evidence="2">Clone GOH B32 T37-40</strain>
    </source>
</reference>
<proteinExistence type="predicted"/>
<evidence type="ECO:0000313" key="3">
    <source>
        <dbReference type="Proteomes" id="UP001054821"/>
    </source>
</evidence>
<feature type="region of interest" description="Disordered" evidence="1">
    <location>
        <begin position="1"/>
        <end position="89"/>
    </location>
</feature>
<name>A0AAD4Z7T3_PRUDU</name>